<gene>
    <name evidence="1" type="ORF">BJY26_001931</name>
</gene>
<reference evidence="1 2" key="1">
    <citation type="submission" date="2020-07" db="EMBL/GenBank/DDBJ databases">
        <title>Sequencing the genomes of 1000 actinobacteria strains.</title>
        <authorList>
            <person name="Klenk H.-P."/>
        </authorList>
    </citation>
    <scope>NUCLEOTIDE SEQUENCE [LARGE SCALE GENOMIC DNA]</scope>
    <source>
        <strain evidence="1 2">DSM 26341</strain>
    </source>
</reference>
<evidence type="ECO:0008006" key="3">
    <source>
        <dbReference type="Google" id="ProtNLM"/>
    </source>
</evidence>
<proteinExistence type="predicted"/>
<sequence>MTFTAQGEWPGTDFAEAVRIIFGELGRPGDIDPAGVPFVPQLPARGLGADQVGHAAALLADLHIDAQPHGWRLVDRPGLDEGRTARLQSRDIDRLAENAADYSGRLKIQVLGPWSLAARLWLSRGDRVIADTGARRDVLQSYAEGVDEYAARIREILPAAWLTVQLDETVLDNVLDGRIPTVSGFGRIPPVPPREVEAGLAGVIERLAADNEHVIVDATGNRLARRDHGENRSLVGLLADAGATAVAAPVQGLDSGGWEAVAEIVERGVRFRPVVDAAGRHAAEVRGGIDAIRTQWHELGMPTSGLADLDLVAASAPDDSARDARAGLDYVRAVARGLYEAAFD</sequence>
<protein>
    <recommendedName>
        <fullName evidence="3">Cobalamin-independent methionine synthase catalytic subunit</fullName>
    </recommendedName>
</protein>
<dbReference type="Proteomes" id="UP000539111">
    <property type="component" value="Unassembled WGS sequence"/>
</dbReference>
<comment type="caution">
    <text evidence="1">The sequence shown here is derived from an EMBL/GenBank/DDBJ whole genome shotgun (WGS) entry which is preliminary data.</text>
</comment>
<dbReference type="SUPFAM" id="SSF51726">
    <property type="entry name" value="UROD/MetE-like"/>
    <property type="match status" value="1"/>
</dbReference>
<name>A0A7Z0IHA9_9MICO</name>
<organism evidence="1 2">
    <name type="scientific">Spelaeicoccus albus</name>
    <dbReference type="NCBI Taxonomy" id="1280376"/>
    <lineage>
        <taxon>Bacteria</taxon>
        <taxon>Bacillati</taxon>
        <taxon>Actinomycetota</taxon>
        <taxon>Actinomycetes</taxon>
        <taxon>Micrococcales</taxon>
        <taxon>Brevibacteriaceae</taxon>
        <taxon>Spelaeicoccus</taxon>
    </lineage>
</organism>
<dbReference type="RefSeq" id="WP_179427711.1">
    <property type="nucleotide sequence ID" value="NZ_JACBZP010000001.1"/>
</dbReference>
<dbReference type="InterPro" id="IPR038071">
    <property type="entry name" value="UROD/MetE-like_sf"/>
</dbReference>
<dbReference type="EMBL" id="JACBZP010000001">
    <property type="protein sequence ID" value="NYI67625.1"/>
    <property type="molecule type" value="Genomic_DNA"/>
</dbReference>
<evidence type="ECO:0000313" key="1">
    <source>
        <dbReference type="EMBL" id="NYI67625.1"/>
    </source>
</evidence>
<accession>A0A7Z0IHA9</accession>
<dbReference type="AlphaFoldDB" id="A0A7Z0IHA9"/>
<evidence type="ECO:0000313" key="2">
    <source>
        <dbReference type="Proteomes" id="UP000539111"/>
    </source>
</evidence>
<keyword evidence="2" id="KW-1185">Reference proteome</keyword>